<feature type="transmembrane region" description="Helical" evidence="1">
    <location>
        <begin position="6"/>
        <end position="26"/>
    </location>
</feature>
<dbReference type="Proteomes" id="UP000178841">
    <property type="component" value="Unassembled WGS sequence"/>
</dbReference>
<sequence>MKGKTIFITIAVLVTILWFVGFFLFIGGKASIVKTQPMVNDKILITLPLPNSIVKNPLTVKGEARGNWYFEASFPVKIFDSNEKQLGIIPAQAKGDWMTTAFVPFEANLFFELSTTESGTLVLEKDNPSGLPEHDDSISIPIRFEN</sequence>
<dbReference type="InterPro" id="IPR018911">
    <property type="entry name" value="Gmad2_Ig-like_dom"/>
</dbReference>
<proteinExistence type="predicted"/>
<dbReference type="EMBL" id="MHLH01000002">
    <property type="protein sequence ID" value="OGZ04740.1"/>
    <property type="molecule type" value="Genomic_DNA"/>
</dbReference>
<evidence type="ECO:0000313" key="4">
    <source>
        <dbReference type="Proteomes" id="UP000178841"/>
    </source>
</evidence>
<organism evidence="3 4">
    <name type="scientific">Candidatus Lloydbacteria bacterium RIFCSPHIGHO2_01_FULL_41_20</name>
    <dbReference type="NCBI Taxonomy" id="1798657"/>
    <lineage>
        <taxon>Bacteria</taxon>
        <taxon>Candidatus Lloydiibacteriota</taxon>
    </lineage>
</organism>
<keyword evidence="1" id="KW-0472">Membrane</keyword>
<dbReference type="AlphaFoldDB" id="A0A1G2CVI4"/>
<keyword evidence="1" id="KW-1133">Transmembrane helix</keyword>
<keyword evidence="1" id="KW-0812">Transmembrane</keyword>
<protein>
    <recommendedName>
        <fullName evidence="2">Bacterial spore germination immunoglobulin-like domain-containing protein</fullName>
    </recommendedName>
</protein>
<dbReference type="Pfam" id="PF10648">
    <property type="entry name" value="Gmad2"/>
    <property type="match status" value="1"/>
</dbReference>
<comment type="caution">
    <text evidence="3">The sequence shown here is derived from an EMBL/GenBank/DDBJ whole genome shotgun (WGS) entry which is preliminary data.</text>
</comment>
<gene>
    <name evidence="3" type="ORF">A2648_02775</name>
</gene>
<evidence type="ECO:0000256" key="1">
    <source>
        <dbReference type="SAM" id="Phobius"/>
    </source>
</evidence>
<evidence type="ECO:0000313" key="3">
    <source>
        <dbReference type="EMBL" id="OGZ04740.1"/>
    </source>
</evidence>
<evidence type="ECO:0000259" key="2">
    <source>
        <dbReference type="Pfam" id="PF10648"/>
    </source>
</evidence>
<dbReference type="STRING" id="1798657.A2648_02775"/>
<accession>A0A1G2CVI4</accession>
<name>A0A1G2CVI4_9BACT</name>
<feature type="domain" description="Bacterial spore germination immunoglobulin-like" evidence="2">
    <location>
        <begin position="43"/>
        <end position="129"/>
    </location>
</feature>
<reference evidence="3 4" key="1">
    <citation type="journal article" date="2016" name="Nat. Commun.">
        <title>Thousands of microbial genomes shed light on interconnected biogeochemical processes in an aquifer system.</title>
        <authorList>
            <person name="Anantharaman K."/>
            <person name="Brown C.T."/>
            <person name="Hug L.A."/>
            <person name="Sharon I."/>
            <person name="Castelle C.J."/>
            <person name="Probst A.J."/>
            <person name="Thomas B.C."/>
            <person name="Singh A."/>
            <person name="Wilkins M.J."/>
            <person name="Karaoz U."/>
            <person name="Brodie E.L."/>
            <person name="Williams K.H."/>
            <person name="Hubbard S.S."/>
            <person name="Banfield J.F."/>
        </authorList>
    </citation>
    <scope>NUCLEOTIDE SEQUENCE [LARGE SCALE GENOMIC DNA]</scope>
</reference>